<keyword evidence="2" id="KW-0503">Monooxygenase</keyword>
<dbReference type="GO" id="GO:0004497">
    <property type="term" value="F:monooxygenase activity"/>
    <property type="evidence" value="ECO:0007669"/>
    <property type="project" value="UniProtKB-KW"/>
</dbReference>
<proteinExistence type="predicted"/>
<accession>A0A1I5KYU4</accession>
<dbReference type="SUPFAM" id="SSF54909">
    <property type="entry name" value="Dimeric alpha+beta barrel"/>
    <property type="match status" value="1"/>
</dbReference>
<dbReference type="InterPro" id="IPR011008">
    <property type="entry name" value="Dimeric_a/b-barrel"/>
</dbReference>
<evidence type="ECO:0000313" key="2">
    <source>
        <dbReference type="EMBL" id="SFO89786.1"/>
    </source>
</evidence>
<dbReference type="STRING" id="223786.SAMN05216234_101135"/>
<dbReference type="Proteomes" id="UP000199227">
    <property type="component" value="Unassembled WGS sequence"/>
</dbReference>
<dbReference type="AlphaFoldDB" id="A0A1I5KYU4"/>
<evidence type="ECO:0000313" key="3">
    <source>
        <dbReference type="Proteomes" id="UP000199227"/>
    </source>
</evidence>
<dbReference type="OrthoDB" id="287932at2"/>
<name>A0A1I5KYU4_9BACT</name>
<reference evidence="2 3" key="1">
    <citation type="submission" date="2016-10" db="EMBL/GenBank/DDBJ databases">
        <authorList>
            <person name="de Groot N.N."/>
        </authorList>
    </citation>
    <scope>NUCLEOTIDE SEQUENCE [LARGE SCALE GENOMIC DNA]</scope>
    <source>
        <strain evidence="2 3">EP1-55-1</strain>
    </source>
</reference>
<dbReference type="PANTHER" id="PTHR33336:SF15">
    <property type="entry name" value="ABM DOMAIN-CONTAINING PROTEIN"/>
    <property type="match status" value="1"/>
</dbReference>
<protein>
    <submittedName>
        <fullName evidence="2">Quinol monooxygenase YgiN</fullName>
    </submittedName>
</protein>
<dbReference type="RefSeq" id="WP_092909951.1">
    <property type="nucleotide sequence ID" value="NZ_CP136592.1"/>
</dbReference>
<dbReference type="Pfam" id="PF03992">
    <property type="entry name" value="ABM"/>
    <property type="match status" value="1"/>
</dbReference>
<dbReference type="PROSITE" id="PS51725">
    <property type="entry name" value="ABM"/>
    <property type="match status" value="1"/>
</dbReference>
<dbReference type="InterPro" id="IPR007138">
    <property type="entry name" value="ABM_dom"/>
</dbReference>
<dbReference type="PANTHER" id="PTHR33336">
    <property type="entry name" value="QUINOL MONOOXYGENASE YGIN-RELATED"/>
    <property type="match status" value="1"/>
</dbReference>
<gene>
    <name evidence="2" type="ORF">SAMN05216234_101135</name>
</gene>
<keyword evidence="3" id="KW-1185">Reference proteome</keyword>
<dbReference type="Gene3D" id="3.30.70.100">
    <property type="match status" value="1"/>
</dbReference>
<dbReference type="EMBL" id="FOXB01000001">
    <property type="protein sequence ID" value="SFO89786.1"/>
    <property type="molecule type" value="Genomic_DNA"/>
</dbReference>
<evidence type="ECO:0000259" key="1">
    <source>
        <dbReference type="PROSITE" id="PS51725"/>
    </source>
</evidence>
<feature type="domain" description="ABM" evidence="1">
    <location>
        <begin position="3"/>
        <end position="91"/>
    </location>
</feature>
<dbReference type="InterPro" id="IPR050744">
    <property type="entry name" value="AI-2_Isomerase_LsrG"/>
</dbReference>
<keyword evidence="2" id="KW-0560">Oxidoreductase</keyword>
<organism evidence="2 3">
    <name type="scientific">Hydrogenimonas thermophila</name>
    <dbReference type="NCBI Taxonomy" id="223786"/>
    <lineage>
        <taxon>Bacteria</taxon>
        <taxon>Pseudomonadati</taxon>
        <taxon>Campylobacterota</taxon>
        <taxon>Epsilonproteobacteria</taxon>
        <taxon>Campylobacterales</taxon>
        <taxon>Hydrogenimonadaceae</taxon>
        <taxon>Hydrogenimonas</taxon>
    </lineage>
</organism>
<sequence length="97" mass="11584">MEITKRVTFIAKEGCEDKLKELLEAMVIPSKKEKGCLNYNIYQYKNNPRKFMAVETWENEEALDGHKNSEHYKVYKSSYEPYTEKKYTDELDYLVTL</sequence>